<feature type="compositionally biased region" description="Polar residues" evidence="5">
    <location>
        <begin position="780"/>
        <end position="796"/>
    </location>
</feature>
<evidence type="ECO:0000313" key="7">
    <source>
        <dbReference type="EMBL" id="RHY45097.1"/>
    </source>
</evidence>
<dbReference type="Gene3D" id="1.20.140.50">
    <property type="entry name" value="alix/aip1 like domains"/>
    <property type="match status" value="1"/>
</dbReference>
<feature type="compositionally biased region" description="Low complexity" evidence="5">
    <location>
        <begin position="797"/>
        <end position="809"/>
    </location>
</feature>
<evidence type="ECO:0000256" key="3">
    <source>
        <dbReference type="ARBA" id="ARBA00022490"/>
    </source>
</evidence>
<evidence type="ECO:0000256" key="4">
    <source>
        <dbReference type="ARBA" id="ARBA00022753"/>
    </source>
</evidence>
<keyword evidence="4" id="KW-0967">Endosome</keyword>
<dbReference type="InterPro" id="IPR038499">
    <property type="entry name" value="BRO1_sf"/>
</dbReference>
<dbReference type="VEuPathDB" id="FungiDB:H257_02806"/>
<dbReference type="InterPro" id="IPR025304">
    <property type="entry name" value="ALIX_V_dom"/>
</dbReference>
<gene>
    <name evidence="7" type="ORF">DYB30_000924</name>
</gene>
<feature type="domain" description="BRO1" evidence="6">
    <location>
        <begin position="1"/>
        <end position="358"/>
    </location>
</feature>
<dbReference type="Pfam" id="PF13949">
    <property type="entry name" value="ALIX_LYPXL_bnd"/>
    <property type="match status" value="1"/>
</dbReference>
<evidence type="ECO:0000313" key="8">
    <source>
        <dbReference type="Proteomes" id="UP000266643"/>
    </source>
</evidence>
<dbReference type="PANTHER" id="PTHR23030">
    <property type="entry name" value="PCD6 INTERACTING PROTEIN-RELATED"/>
    <property type="match status" value="1"/>
</dbReference>
<comment type="caution">
    <text evidence="7">The sequence shown here is derived from an EMBL/GenBank/DDBJ whole genome shotgun (WGS) entry which is preliminary data.</text>
</comment>
<dbReference type="GO" id="GO:0043328">
    <property type="term" value="P:protein transport to vacuole involved in ubiquitin-dependent protein catabolic process via the multivesicular body sorting pathway"/>
    <property type="evidence" value="ECO:0007669"/>
    <property type="project" value="TreeGrafter"/>
</dbReference>
<keyword evidence="3" id="KW-0963">Cytoplasm</keyword>
<dbReference type="Gene3D" id="1.20.120.560">
    <property type="entry name" value="alix/aip1 in complex with the ypdl late domain"/>
    <property type="match status" value="1"/>
</dbReference>
<dbReference type="Gene3D" id="1.25.40.280">
    <property type="entry name" value="alix/aip1 like domains"/>
    <property type="match status" value="1"/>
</dbReference>
<dbReference type="InterPro" id="IPR004328">
    <property type="entry name" value="BRO1_dom"/>
</dbReference>
<dbReference type="SMART" id="SM01041">
    <property type="entry name" value="BRO1"/>
    <property type="match status" value="1"/>
</dbReference>
<evidence type="ECO:0000259" key="6">
    <source>
        <dbReference type="PROSITE" id="PS51180"/>
    </source>
</evidence>
<name>A0A397CEV6_APHAT</name>
<feature type="compositionally biased region" description="Low complexity" evidence="5">
    <location>
        <begin position="855"/>
        <end position="877"/>
    </location>
</feature>
<evidence type="ECO:0000256" key="5">
    <source>
        <dbReference type="SAM" id="MobiDB-lite"/>
    </source>
</evidence>
<feature type="compositionally biased region" description="Low complexity" evidence="5">
    <location>
        <begin position="897"/>
        <end position="906"/>
    </location>
</feature>
<reference evidence="7 8" key="1">
    <citation type="submission" date="2018-08" db="EMBL/GenBank/DDBJ databases">
        <title>Aphanomyces genome sequencing and annotation.</title>
        <authorList>
            <person name="Minardi D."/>
            <person name="Oidtmann B."/>
            <person name="Van Der Giezen M."/>
            <person name="Studholme D.J."/>
        </authorList>
    </citation>
    <scope>NUCLEOTIDE SEQUENCE [LARGE SCALE GENOMIC DNA]</scope>
    <source>
        <strain evidence="7 8">D2</strain>
    </source>
</reference>
<organism evidence="7 8">
    <name type="scientific">Aphanomyces astaci</name>
    <name type="common">Crayfish plague agent</name>
    <dbReference type="NCBI Taxonomy" id="112090"/>
    <lineage>
        <taxon>Eukaryota</taxon>
        <taxon>Sar</taxon>
        <taxon>Stramenopiles</taxon>
        <taxon>Oomycota</taxon>
        <taxon>Saprolegniomycetes</taxon>
        <taxon>Saprolegniales</taxon>
        <taxon>Verrucalvaceae</taxon>
        <taxon>Aphanomyces</taxon>
    </lineage>
</organism>
<dbReference type="AlphaFoldDB" id="A0A397CEV6"/>
<dbReference type="PANTHER" id="PTHR23030:SF30">
    <property type="entry name" value="TYROSINE-PROTEIN PHOSPHATASE NON-RECEPTOR TYPE 23"/>
    <property type="match status" value="1"/>
</dbReference>
<dbReference type="GO" id="GO:0005768">
    <property type="term" value="C:endosome"/>
    <property type="evidence" value="ECO:0007669"/>
    <property type="project" value="UniProtKB-SubCell"/>
</dbReference>
<proteinExistence type="predicted"/>
<accession>A0A397CEV6</accession>
<dbReference type="Pfam" id="PF03097">
    <property type="entry name" value="BRO1"/>
    <property type="match status" value="1"/>
</dbReference>
<dbReference type="EMBL" id="QUTD01008721">
    <property type="protein sequence ID" value="RHY45097.1"/>
    <property type="molecule type" value="Genomic_DNA"/>
</dbReference>
<evidence type="ECO:0000256" key="1">
    <source>
        <dbReference type="ARBA" id="ARBA00004177"/>
    </source>
</evidence>
<dbReference type="Proteomes" id="UP000266643">
    <property type="component" value="Unassembled WGS sequence"/>
</dbReference>
<comment type="subcellular location">
    <subcellularLocation>
        <location evidence="2">Cytoplasm</location>
    </subcellularLocation>
    <subcellularLocation>
        <location evidence="1">Endosome</location>
    </subcellularLocation>
</comment>
<feature type="compositionally biased region" description="Pro residues" evidence="5">
    <location>
        <begin position="823"/>
        <end position="854"/>
    </location>
</feature>
<evidence type="ECO:0000256" key="2">
    <source>
        <dbReference type="ARBA" id="ARBA00004496"/>
    </source>
</evidence>
<dbReference type="PROSITE" id="PS51180">
    <property type="entry name" value="BRO1"/>
    <property type="match status" value="1"/>
</dbReference>
<feature type="compositionally biased region" description="Low complexity" evidence="5">
    <location>
        <begin position="766"/>
        <end position="777"/>
    </location>
</feature>
<sequence>MLAVQLKQTSSIDVIKPMRAYLSNEYSEDEAKKFDPALESFAQMRKDVELVRTPSSISRQVLLRYIAQLDLINTRFPVSDTKVKLPFTWFDSFCPRQKLTQHSVQFEQAAALFLVGALDSQSAVACDRSTPEGIKAACNYFSQSAGAFAAIQSLGLTATTTVDMCPEGLGMLVNLMLAQAQACFYEKAIKDKMKDGIKSKLATQAVAFYSSALDFCNSAAMKAAVDRLWSIHIQFQVLCMKAAAQFWQGKASKEVAVAKGAGYGEEISRLATADALCGQAIALATQSKLPPSLPASVRALQAIIMETLNKARKDNDTIYMETIPALAALPTLTAASMVKPIVPEKERAVDLFEGLVPTWLRQKCADNDAIYQSLVTASASQVSAYNEAARVHLASLGLPASVEAFEKGAGVPAALWRRIEACQAQGLTAPISRILDENKRSKAHVEERLRNVENYLRDEAAEDADAKRTYGSQWAMRPASSALSDGFVADVDRYHKLLRDATQSDLAIQSSLTAPALAVLGQTHDELQRRIPERDPAAATVDTSLLNSLMVALGVLIQKRDELQKDLAGRAAVAPHALVLAGTGDDSVFAAKQTELEQLKAQIEGTFAEQGDLITDISERNAMFKQARQADPITRQREDALMELQKAVDLYEQLLGNATEGGVFYSELTQKVAQLEQTVMDHCHARHCEKVELEMNLQSAQDSELAQRLHDTALHDQLQTTHSVTDQVAADAAFAASLAGQGSPGNHPAGRGFPPAVNAPNPPPAYGGAAAAPAYAPSNHHPSNPYATNYNQTHNAPPQYNQGPPHYNNQPPPQPYPHYNNQAPPPPQQYSQGPPPQYPQGGPPQYPQGPPPQYPQGGHPQYSQGGYHQQQGYYNQPSYAQPAYGTHPSPPPPPPHQQQQYNSSPYGYQPPHV</sequence>
<protein>
    <recommendedName>
        <fullName evidence="6">BRO1 domain-containing protein</fullName>
    </recommendedName>
</protein>
<feature type="region of interest" description="Disordered" evidence="5">
    <location>
        <begin position="739"/>
        <end position="913"/>
    </location>
</feature>